<evidence type="ECO:0000313" key="1">
    <source>
        <dbReference type="EMBL" id="KAF7277356.1"/>
    </source>
</evidence>
<dbReference type="OrthoDB" id="10017160at2759"/>
<reference evidence="1" key="1">
    <citation type="submission" date="2020-08" db="EMBL/GenBank/DDBJ databases">
        <title>Genome sequencing and assembly of the red palm weevil Rhynchophorus ferrugineus.</title>
        <authorList>
            <person name="Dias G.B."/>
            <person name="Bergman C.M."/>
            <person name="Manee M."/>
        </authorList>
    </citation>
    <scope>NUCLEOTIDE SEQUENCE</scope>
    <source>
        <strain evidence="1">AA-2017</strain>
        <tissue evidence="1">Whole larva</tissue>
    </source>
</reference>
<dbReference type="EMBL" id="JAACXV010002677">
    <property type="protein sequence ID" value="KAF7277356.1"/>
    <property type="molecule type" value="Genomic_DNA"/>
</dbReference>
<gene>
    <name evidence="1" type="ORF">GWI33_008521</name>
</gene>
<dbReference type="AlphaFoldDB" id="A0A834IEA9"/>
<keyword evidence="2" id="KW-1185">Reference proteome</keyword>
<dbReference type="PANTHER" id="PTHR46060">
    <property type="entry name" value="MARINER MOS1 TRANSPOSASE-LIKE PROTEIN"/>
    <property type="match status" value="1"/>
</dbReference>
<protein>
    <submittedName>
        <fullName evidence="1">Uncharacterized protein</fullName>
    </submittedName>
</protein>
<comment type="caution">
    <text evidence="1">The sequence shown here is derived from an EMBL/GenBank/DDBJ whole genome shotgun (WGS) entry which is preliminary data.</text>
</comment>
<dbReference type="PANTHER" id="PTHR46060:SF1">
    <property type="entry name" value="MARINER MOS1 TRANSPOSASE-LIKE PROTEIN"/>
    <property type="match status" value="1"/>
</dbReference>
<sequence length="107" mass="12464">MDEKEFRLLIKYGLLNGKNTVESKTWLDTEFPDATPGTSTIKDGYIKFRCGEMRTEDGECSGRPKEVFNAENILKIHKIILNDCKLKLKEIRYQLNVYIVSFTNIWV</sequence>
<name>A0A834IEA9_RHYFE</name>
<proteinExistence type="predicted"/>
<accession>A0A834IEA9</accession>
<dbReference type="Proteomes" id="UP000625711">
    <property type="component" value="Unassembled WGS sequence"/>
</dbReference>
<evidence type="ECO:0000313" key="2">
    <source>
        <dbReference type="Proteomes" id="UP000625711"/>
    </source>
</evidence>
<dbReference type="InterPro" id="IPR052709">
    <property type="entry name" value="Transposase-MT_Hybrid"/>
</dbReference>
<organism evidence="1 2">
    <name type="scientific">Rhynchophorus ferrugineus</name>
    <name type="common">Red palm weevil</name>
    <name type="synonym">Curculio ferrugineus</name>
    <dbReference type="NCBI Taxonomy" id="354439"/>
    <lineage>
        <taxon>Eukaryota</taxon>
        <taxon>Metazoa</taxon>
        <taxon>Ecdysozoa</taxon>
        <taxon>Arthropoda</taxon>
        <taxon>Hexapoda</taxon>
        <taxon>Insecta</taxon>
        <taxon>Pterygota</taxon>
        <taxon>Neoptera</taxon>
        <taxon>Endopterygota</taxon>
        <taxon>Coleoptera</taxon>
        <taxon>Polyphaga</taxon>
        <taxon>Cucujiformia</taxon>
        <taxon>Curculionidae</taxon>
        <taxon>Dryophthorinae</taxon>
        <taxon>Rhynchophorus</taxon>
    </lineage>
</organism>